<comment type="caution">
    <text evidence="3">The sequence shown here is derived from an EMBL/GenBank/DDBJ whole genome shotgun (WGS) entry which is preliminary data.</text>
</comment>
<dbReference type="EMBL" id="BDGG01000005">
    <property type="protein sequence ID" value="GAU99654.1"/>
    <property type="molecule type" value="Genomic_DNA"/>
</dbReference>
<dbReference type="PROSITE" id="PS50082">
    <property type="entry name" value="WD_REPEATS_2"/>
    <property type="match status" value="2"/>
</dbReference>
<dbReference type="SMART" id="SM00320">
    <property type="entry name" value="WD40"/>
    <property type="match status" value="2"/>
</dbReference>
<keyword evidence="1" id="KW-0853">WD repeat</keyword>
<evidence type="ECO:0000256" key="2">
    <source>
        <dbReference type="SAM" id="MobiDB-lite"/>
    </source>
</evidence>
<dbReference type="GO" id="GO:0036064">
    <property type="term" value="C:ciliary basal body"/>
    <property type="evidence" value="ECO:0007669"/>
    <property type="project" value="TreeGrafter"/>
</dbReference>
<proteinExistence type="predicted"/>
<evidence type="ECO:0000313" key="4">
    <source>
        <dbReference type="Proteomes" id="UP000186922"/>
    </source>
</evidence>
<protein>
    <submittedName>
        <fullName evidence="3">Uncharacterized protein</fullName>
    </submittedName>
</protein>
<sequence length="358" mass="39130">MVKMWNTLTFHPKPVVSLPHPGFVYCASFHPQNSSVVASGCYDGVIRTWSIDVEKSTYTLLQELTGHVGLINVVIFDRSGDQLYSGGSDGLIRQWSKDSSPGSAPLFDYRITNTTPTGLSQNVIIVDLKIRNEAKQLISTTQSGELSFVDLHGFVLLRQISFSQPFKYRIRGALTPDEKRLYVGSAQSEVQIVDLDTAKLIQTTGSGLSCGVPVDIDYHPTQHLITFCALGVGEKVIVRITSKPKQDLPGDPDQLSLPPERSLTTSPSGSSHPDKVSELIRKLDAITDDMKQREQLRSRTPLATHIRTSANRWRLDLSYSSVGGPVLSGAAPNGPPSKFIAGLMPNFSQIGVPAQPDY</sequence>
<evidence type="ECO:0000256" key="1">
    <source>
        <dbReference type="PROSITE-ProRule" id="PRU00221"/>
    </source>
</evidence>
<dbReference type="OrthoDB" id="2096344at2759"/>
<dbReference type="SUPFAM" id="SSF50978">
    <property type="entry name" value="WD40 repeat-like"/>
    <property type="match status" value="1"/>
</dbReference>
<dbReference type="STRING" id="947166.A0A1D1VDC4"/>
<evidence type="ECO:0000313" key="3">
    <source>
        <dbReference type="EMBL" id="GAU99654.1"/>
    </source>
</evidence>
<name>A0A1D1VDC4_RAMVA</name>
<accession>A0A1D1VDC4</accession>
<reference evidence="3 4" key="1">
    <citation type="journal article" date="2016" name="Nat. Commun.">
        <title>Extremotolerant tardigrade genome and improved radiotolerance of human cultured cells by tardigrade-unique protein.</title>
        <authorList>
            <person name="Hashimoto T."/>
            <person name="Horikawa D.D."/>
            <person name="Saito Y."/>
            <person name="Kuwahara H."/>
            <person name="Kozuka-Hata H."/>
            <person name="Shin-I T."/>
            <person name="Minakuchi Y."/>
            <person name="Ohishi K."/>
            <person name="Motoyama A."/>
            <person name="Aizu T."/>
            <person name="Enomoto A."/>
            <person name="Kondo K."/>
            <person name="Tanaka S."/>
            <person name="Hara Y."/>
            <person name="Koshikawa S."/>
            <person name="Sagara H."/>
            <person name="Miura T."/>
            <person name="Yokobori S."/>
            <person name="Miyagawa K."/>
            <person name="Suzuki Y."/>
            <person name="Kubo T."/>
            <person name="Oyama M."/>
            <person name="Kohara Y."/>
            <person name="Fujiyama A."/>
            <person name="Arakawa K."/>
            <person name="Katayama T."/>
            <person name="Toyoda A."/>
            <person name="Kunieda T."/>
        </authorList>
    </citation>
    <scope>NUCLEOTIDE SEQUENCE [LARGE SCALE GENOMIC DNA]</scope>
    <source>
        <strain evidence="3 4">YOKOZUNA-1</strain>
    </source>
</reference>
<feature type="repeat" description="WD" evidence="1">
    <location>
        <begin position="64"/>
        <end position="96"/>
    </location>
</feature>
<organism evidence="3 4">
    <name type="scientific">Ramazzottius varieornatus</name>
    <name type="common">Water bear</name>
    <name type="synonym">Tardigrade</name>
    <dbReference type="NCBI Taxonomy" id="947166"/>
    <lineage>
        <taxon>Eukaryota</taxon>
        <taxon>Metazoa</taxon>
        <taxon>Ecdysozoa</taxon>
        <taxon>Tardigrada</taxon>
        <taxon>Eutardigrada</taxon>
        <taxon>Parachela</taxon>
        <taxon>Hypsibioidea</taxon>
        <taxon>Ramazzottiidae</taxon>
        <taxon>Ramazzottius</taxon>
    </lineage>
</organism>
<gene>
    <name evidence="3" type="primary">RvY_10620</name>
    <name evidence="3" type="synonym">RvY_10620.1</name>
    <name evidence="3" type="ORF">RvY_10620-1</name>
</gene>
<feature type="compositionally biased region" description="Polar residues" evidence="2">
    <location>
        <begin position="262"/>
        <end position="271"/>
    </location>
</feature>
<dbReference type="Pfam" id="PF00400">
    <property type="entry name" value="WD40"/>
    <property type="match status" value="2"/>
</dbReference>
<dbReference type="InterPro" id="IPR052803">
    <property type="entry name" value="Cilium-Associated_Jouberin"/>
</dbReference>
<dbReference type="Proteomes" id="UP000186922">
    <property type="component" value="Unassembled WGS sequence"/>
</dbReference>
<dbReference type="InterPro" id="IPR001680">
    <property type="entry name" value="WD40_rpt"/>
</dbReference>
<dbReference type="Gene3D" id="2.130.10.10">
    <property type="entry name" value="YVTN repeat-like/Quinoprotein amine dehydrogenase"/>
    <property type="match status" value="1"/>
</dbReference>
<feature type="repeat" description="WD" evidence="1">
    <location>
        <begin position="17"/>
        <end position="59"/>
    </location>
</feature>
<dbReference type="GO" id="GO:0044458">
    <property type="term" value="P:motile cilium assembly"/>
    <property type="evidence" value="ECO:0007669"/>
    <property type="project" value="TreeGrafter"/>
</dbReference>
<dbReference type="InterPro" id="IPR015943">
    <property type="entry name" value="WD40/YVTN_repeat-like_dom_sf"/>
</dbReference>
<keyword evidence="4" id="KW-1185">Reference proteome</keyword>
<dbReference type="PANTHER" id="PTHR44499">
    <property type="entry name" value="JOUBERIN"/>
    <property type="match status" value="1"/>
</dbReference>
<dbReference type="PANTHER" id="PTHR44499:SF1">
    <property type="entry name" value="JOUBERIN"/>
    <property type="match status" value="1"/>
</dbReference>
<feature type="region of interest" description="Disordered" evidence="2">
    <location>
        <begin position="243"/>
        <end position="276"/>
    </location>
</feature>
<dbReference type="AlphaFoldDB" id="A0A1D1VDC4"/>
<dbReference type="PROSITE" id="PS50294">
    <property type="entry name" value="WD_REPEATS_REGION"/>
    <property type="match status" value="1"/>
</dbReference>
<dbReference type="InterPro" id="IPR036322">
    <property type="entry name" value="WD40_repeat_dom_sf"/>
</dbReference>